<dbReference type="PROSITE" id="PS51892">
    <property type="entry name" value="SUBTILASE"/>
    <property type="match status" value="1"/>
</dbReference>
<gene>
    <name evidence="8" type="ORF">HUO14_02555</name>
</gene>
<evidence type="ECO:0000259" key="7">
    <source>
        <dbReference type="Pfam" id="PF00082"/>
    </source>
</evidence>
<dbReference type="PANTHER" id="PTHR43806">
    <property type="entry name" value="PEPTIDASE S8"/>
    <property type="match status" value="1"/>
</dbReference>
<reference evidence="8 9" key="1">
    <citation type="submission" date="2020-06" db="EMBL/GenBank/DDBJ databases">
        <authorList>
            <person name="Kim S.-J."/>
            <person name="Park S.-J."/>
        </authorList>
    </citation>
    <scope>NUCLEOTIDE SEQUENCE [LARGE SCALE GENOMIC DNA]</scope>
    <source>
        <strain evidence="8 9">SW-151</strain>
    </source>
</reference>
<sequence>MGKGAGGKGNQLAGRRFDEDGGKGKDVAEFEVPDHLLTVQNRQVLSRINKARRGNKGQRDWLLWSVDAFAYDGSEDFEEWLSALFLKVFHLLPEGGYKLAASDIITEPFSNGFQDERGIYHHHVEGEHRIMVMPSIGIVGFYGASGELRKRLDPDGVATAWNWTMVGAPASEHVGTIAAPEASDSEWQLALEKLRKTFGTGKGATLCIIDSGISPATRELEGRVIQQWSIQLGHDGQLHPDYMNGDDTIGHGTSTATIAAGKSVGVACDAQVISIRIEMTRHGNELKYDFRDLLEAFDVLLSPRSQIVNGRGIMEQIDTLLLPNGICRSPRDNSAVFMSGIMAKLPVMFELHDVVIVAAIGNQSGKTSFPADQPQVFSVGALTEEGLRWSKSGFGKGGTGSDLPTAHICGCNMPCEDLDGRIILRTGTSMAAASVAGIFTALAQKKRNSRSRWTRMLNYIRILNDENGVLPIISAEN</sequence>
<keyword evidence="4 5" id="KW-0720">Serine protease</keyword>
<feature type="active site" description="Charge relay system" evidence="5">
    <location>
        <position position="210"/>
    </location>
</feature>
<evidence type="ECO:0000313" key="8">
    <source>
        <dbReference type="EMBL" id="NVD26785.1"/>
    </source>
</evidence>
<dbReference type="CDD" id="cd00306">
    <property type="entry name" value="Peptidases_S8_S53"/>
    <property type="match status" value="1"/>
</dbReference>
<dbReference type="InterPro" id="IPR036852">
    <property type="entry name" value="Peptidase_S8/S53_dom_sf"/>
</dbReference>
<feature type="active site" description="Charge relay system" evidence="5">
    <location>
        <position position="251"/>
    </location>
</feature>
<dbReference type="Pfam" id="PF00082">
    <property type="entry name" value="Peptidase_S8"/>
    <property type="match status" value="1"/>
</dbReference>
<feature type="active site" description="Charge relay system" evidence="5">
    <location>
        <position position="429"/>
    </location>
</feature>
<dbReference type="Gene3D" id="3.40.50.200">
    <property type="entry name" value="Peptidase S8/S53 domain"/>
    <property type="match status" value="1"/>
</dbReference>
<dbReference type="RefSeq" id="WP_176278306.1">
    <property type="nucleotide sequence ID" value="NZ_JABWMH010000001.1"/>
</dbReference>
<feature type="region of interest" description="Disordered" evidence="6">
    <location>
        <begin position="1"/>
        <end position="24"/>
    </location>
</feature>
<name>A0ABX2MZB4_9SPHN</name>
<keyword evidence="9" id="KW-1185">Reference proteome</keyword>
<keyword evidence="2 5" id="KW-0645">Protease</keyword>
<proteinExistence type="inferred from homology"/>
<feature type="compositionally biased region" description="Basic and acidic residues" evidence="6">
    <location>
        <begin position="15"/>
        <end position="24"/>
    </location>
</feature>
<protein>
    <submittedName>
        <fullName evidence="8">S8/S53 family peptidase</fullName>
    </submittedName>
</protein>
<evidence type="ECO:0000256" key="2">
    <source>
        <dbReference type="ARBA" id="ARBA00022670"/>
    </source>
</evidence>
<dbReference type="InterPro" id="IPR015500">
    <property type="entry name" value="Peptidase_S8_subtilisin-rel"/>
</dbReference>
<dbReference type="PANTHER" id="PTHR43806:SF11">
    <property type="entry name" value="CEREVISIN-RELATED"/>
    <property type="match status" value="1"/>
</dbReference>
<keyword evidence="3 5" id="KW-0378">Hydrolase</keyword>
<dbReference type="EMBL" id="JABWMH010000001">
    <property type="protein sequence ID" value="NVD26785.1"/>
    <property type="molecule type" value="Genomic_DNA"/>
</dbReference>
<dbReference type="InterPro" id="IPR050131">
    <property type="entry name" value="Peptidase_S8_subtilisin-like"/>
</dbReference>
<dbReference type="Proteomes" id="UP000652427">
    <property type="component" value="Unassembled WGS sequence"/>
</dbReference>
<dbReference type="InterPro" id="IPR000209">
    <property type="entry name" value="Peptidase_S8/S53_dom"/>
</dbReference>
<evidence type="ECO:0000256" key="3">
    <source>
        <dbReference type="ARBA" id="ARBA00022801"/>
    </source>
</evidence>
<evidence type="ECO:0000256" key="4">
    <source>
        <dbReference type="ARBA" id="ARBA00022825"/>
    </source>
</evidence>
<comment type="similarity">
    <text evidence="1 5">Belongs to the peptidase S8 family.</text>
</comment>
<evidence type="ECO:0000256" key="6">
    <source>
        <dbReference type="SAM" id="MobiDB-lite"/>
    </source>
</evidence>
<organism evidence="8 9">
    <name type="scientific">Parasphingorhabdus flavimaris</name>
    <dbReference type="NCBI Taxonomy" id="266812"/>
    <lineage>
        <taxon>Bacteria</taxon>
        <taxon>Pseudomonadati</taxon>
        <taxon>Pseudomonadota</taxon>
        <taxon>Alphaproteobacteria</taxon>
        <taxon>Sphingomonadales</taxon>
        <taxon>Sphingomonadaceae</taxon>
        <taxon>Parasphingorhabdus</taxon>
    </lineage>
</organism>
<evidence type="ECO:0000313" key="9">
    <source>
        <dbReference type="Proteomes" id="UP000652427"/>
    </source>
</evidence>
<dbReference type="PRINTS" id="PR00723">
    <property type="entry name" value="SUBTILISIN"/>
</dbReference>
<evidence type="ECO:0000256" key="5">
    <source>
        <dbReference type="PROSITE-ProRule" id="PRU01240"/>
    </source>
</evidence>
<comment type="caution">
    <text evidence="8">The sequence shown here is derived from an EMBL/GenBank/DDBJ whole genome shotgun (WGS) entry which is preliminary data.</text>
</comment>
<evidence type="ECO:0000256" key="1">
    <source>
        <dbReference type="ARBA" id="ARBA00011073"/>
    </source>
</evidence>
<accession>A0ABX2MZB4</accession>
<feature type="domain" description="Peptidase S8/S53" evidence="7">
    <location>
        <begin position="201"/>
        <end position="452"/>
    </location>
</feature>
<dbReference type="SUPFAM" id="SSF52743">
    <property type="entry name" value="Subtilisin-like"/>
    <property type="match status" value="1"/>
</dbReference>